<evidence type="ECO:0000313" key="17">
    <source>
        <dbReference type="EMBL" id="TEB38577.1"/>
    </source>
</evidence>
<evidence type="ECO:0000256" key="10">
    <source>
        <dbReference type="ARBA" id="ARBA00023027"/>
    </source>
</evidence>
<keyword evidence="12" id="KW-0472">Membrane</keyword>
<evidence type="ECO:0000256" key="8">
    <source>
        <dbReference type="ARBA" id="ARBA00022989"/>
    </source>
</evidence>
<feature type="binding site" evidence="14">
    <location>
        <position position="148"/>
    </location>
    <ligand>
        <name>FAD</name>
        <dbReference type="ChEBI" id="CHEBI:57692"/>
    </ligand>
</feature>
<dbReference type="Gene3D" id="3.40.50.80">
    <property type="entry name" value="Nucleotide-binding domain of ferredoxin-NADP reductase (FNR) module"/>
    <property type="match status" value="1"/>
</dbReference>
<dbReference type="Pfam" id="PF00970">
    <property type="entry name" value="FAD_binding_6"/>
    <property type="match status" value="1"/>
</dbReference>
<name>A0A4Y7TWP6_COPMI</name>
<evidence type="ECO:0000313" key="18">
    <source>
        <dbReference type="Proteomes" id="UP000298030"/>
    </source>
</evidence>
<dbReference type="OrthoDB" id="432685at2759"/>
<reference evidence="17 18" key="1">
    <citation type="journal article" date="2019" name="Nat. Ecol. Evol.">
        <title>Megaphylogeny resolves global patterns of mushroom evolution.</title>
        <authorList>
            <person name="Varga T."/>
            <person name="Krizsan K."/>
            <person name="Foldi C."/>
            <person name="Dima B."/>
            <person name="Sanchez-Garcia M."/>
            <person name="Sanchez-Ramirez S."/>
            <person name="Szollosi G.J."/>
            <person name="Szarkandi J.G."/>
            <person name="Papp V."/>
            <person name="Albert L."/>
            <person name="Andreopoulos W."/>
            <person name="Angelini C."/>
            <person name="Antonin V."/>
            <person name="Barry K.W."/>
            <person name="Bougher N.L."/>
            <person name="Buchanan P."/>
            <person name="Buyck B."/>
            <person name="Bense V."/>
            <person name="Catcheside P."/>
            <person name="Chovatia M."/>
            <person name="Cooper J."/>
            <person name="Damon W."/>
            <person name="Desjardin D."/>
            <person name="Finy P."/>
            <person name="Geml J."/>
            <person name="Haridas S."/>
            <person name="Hughes K."/>
            <person name="Justo A."/>
            <person name="Karasinski D."/>
            <person name="Kautmanova I."/>
            <person name="Kiss B."/>
            <person name="Kocsube S."/>
            <person name="Kotiranta H."/>
            <person name="LaButti K.M."/>
            <person name="Lechner B.E."/>
            <person name="Liimatainen K."/>
            <person name="Lipzen A."/>
            <person name="Lukacs Z."/>
            <person name="Mihaltcheva S."/>
            <person name="Morgado L.N."/>
            <person name="Niskanen T."/>
            <person name="Noordeloos M.E."/>
            <person name="Ohm R.A."/>
            <person name="Ortiz-Santana B."/>
            <person name="Ovrebo C."/>
            <person name="Racz N."/>
            <person name="Riley R."/>
            <person name="Savchenko A."/>
            <person name="Shiryaev A."/>
            <person name="Soop K."/>
            <person name="Spirin V."/>
            <person name="Szebenyi C."/>
            <person name="Tomsovsky M."/>
            <person name="Tulloss R.E."/>
            <person name="Uehling J."/>
            <person name="Grigoriev I.V."/>
            <person name="Vagvolgyi C."/>
            <person name="Papp T."/>
            <person name="Martin F.M."/>
            <person name="Miettinen O."/>
            <person name="Hibbett D.S."/>
            <person name="Nagy L.G."/>
        </authorList>
    </citation>
    <scope>NUCLEOTIDE SEQUENCE [LARGE SCALE GENOMIC DNA]</scope>
    <source>
        <strain evidence="17 18">FP101781</strain>
    </source>
</reference>
<comment type="cofactor">
    <cofactor evidence="1 14 15">
        <name>FAD</name>
        <dbReference type="ChEBI" id="CHEBI:57692"/>
    </cofactor>
</comment>
<dbReference type="GO" id="GO:0090524">
    <property type="term" value="F:cytochrome-b5 reductase activity, acting on NADH"/>
    <property type="evidence" value="ECO:0007669"/>
    <property type="project" value="UniProtKB-EC"/>
</dbReference>
<evidence type="ECO:0000256" key="1">
    <source>
        <dbReference type="ARBA" id="ARBA00001974"/>
    </source>
</evidence>
<evidence type="ECO:0000256" key="3">
    <source>
        <dbReference type="ARBA" id="ARBA00006105"/>
    </source>
</evidence>
<dbReference type="AlphaFoldDB" id="A0A4Y7TWP6"/>
<dbReference type="EC" id="1.6.2.2" evidence="15"/>
<dbReference type="EMBL" id="QPFP01000002">
    <property type="protein sequence ID" value="TEB38577.1"/>
    <property type="molecule type" value="Genomic_DNA"/>
</dbReference>
<comment type="similarity">
    <text evidence="3 15">Belongs to the flavoprotein pyridine nucleotide cytochrome reductase family.</text>
</comment>
<evidence type="ECO:0000256" key="14">
    <source>
        <dbReference type="PIRSR" id="PIRSR601834-1"/>
    </source>
</evidence>
<dbReference type="Gene3D" id="2.40.30.10">
    <property type="entry name" value="Translation factors"/>
    <property type="match status" value="1"/>
</dbReference>
<feature type="binding site" evidence="14">
    <location>
        <position position="146"/>
    </location>
    <ligand>
        <name>FAD</name>
        <dbReference type="ChEBI" id="CHEBI:57692"/>
    </ligand>
</feature>
<dbReference type="FunFam" id="2.40.30.10:FF:000069">
    <property type="entry name" value="NADH-cytochrome b5 reductase"/>
    <property type="match status" value="1"/>
</dbReference>
<feature type="binding site" evidence="14">
    <location>
        <position position="156"/>
    </location>
    <ligand>
        <name>FAD</name>
        <dbReference type="ChEBI" id="CHEBI:57692"/>
    </ligand>
</feature>
<dbReference type="InterPro" id="IPR001433">
    <property type="entry name" value="OxRdtase_FAD/NAD-bd"/>
</dbReference>
<dbReference type="SUPFAM" id="SSF52343">
    <property type="entry name" value="Ferredoxin reductase-like, C-terminal NADP-linked domain"/>
    <property type="match status" value="1"/>
</dbReference>
<evidence type="ECO:0000256" key="7">
    <source>
        <dbReference type="ARBA" id="ARBA00022827"/>
    </source>
</evidence>
<keyword evidence="5" id="KW-0812">Transmembrane</keyword>
<dbReference type="PROSITE" id="PS51384">
    <property type="entry name" value="FAD_FR"/>
    <property type="match status" value="1"/>
</dbReference>
<evidence type="ECO:0000256" key="6">
    <source>
        <dbReference type="ARBA" id="ARBA00022787"/>
    </source>
</evidence>
<evidence type="ECO:0000256" key="11">
    <source>
        <dbReference type="ARBA" id="ARBA00023128"/>
    </source>
</evidence>
<evidence type="ECO:0000256" key="9">
    <source>
        <dbReference type="ARBA" id="ARBA00023002"/>
    </source>
</evidence>
<keyword evidence="8" id="KW-1133">Transmembrane helix</keyword>
<keyword evidence="7 14" id="KW-0274">FAD</keyword>
<dbReference type="InterPro" id="IPR039261">
    <property type="entry name" value="FNR_nucleotide-bd"/>
</dbReference>
<dbReference type="PRINTS" id="PR00406">
    <property type="entry name" value="CYTB5RDTASE"/>
</dbReference>
<keyword evidence="11" id="KW-0496">Mitochondrion</keyword>
<feature type="binding site" evidence="14">
    <location>
        <position position="154"/>
    </location>
    <ligand>
        <name>FAD</name>
        <dbReference type="ChEBI" id="CHEBI:57692"/>
    </ligand>
</feature>
<evidence type="ECO:0000256" key="13">
    <source>
        <dbReference type="ARBA" id="ARBA00047682"/>
    </source>
</evidence>
<comment type="catalytic activity">
    <reaction evidence="13 15">
        <text>2 Fe(III)-[cytochrome b5] + NADH = 2 Fe(II)-[cytochrome b5] + NAD(+) + H(+)</text>
        <dbReference type="Rhea" id="RHEA:46680"/>
        <dbReference type="Rhea" id="RHEA-COMP:10438"/>
        <dbReference type="Rhea" id="RHEA-COMP:10439"/>
        <dbReference type="ChEBI" id="CHEBI:15378"/>
        <dbReference type="ChEBI" id="CHEBI:29033"/>
        <dbReference type="ChEBI" id="CHEBI:29034"/>
        <dbReference type="ChEBI" id="CHEBI:57540"/>
        <dbReference type="ChEBI" id="CHEBI:57945"/>
        <dbReference type="EC" id="1.6.2.2"/>
    </reaction>
</comment>
<evidence type="ECO:0000256" key="5">
    <source>
        <dbReference type="ARBA" id="ARBA00022692"/>
    </source>
</evidence>
<dbReference type="FunFam" id="3.40.50.80:FF:000009">
    <property type="entry name" value="NADH-cytochrome b5 reductase"/>
    <property type="match status" value="1"/>
</dbReference>
<dbReference type="PANTHER" id="PTHR19370:SF171">
    <property type="entry name" value="NADH-CYTOCHROME B5 REDUCTASE 2"/>
    <property type="match status" value="1"/>
</dbReference>
<dbReference type="SUPFAM" id="SSF63380">
    <property type="entry name" value="Riboflavin synthase domain-like"/>
    <property type="match status" value="1"/>
</dbReference>
<keyword evidence="4 14" id="KW-0285">Flavoprotein</keyword>
<dbReference type="STRING" id="71717.A0A4Y7TWP6"/>
<dbReference type="CDD" id="cd06183">
    <property type="entry name" value="cyt_b5_reduct_like"/>
    <property type="match status" value="1"/>
</dbReference>
<gene>
    <name evidence="17" type="ORF">FA13DRAFT_1724518</name>
</gene>
<accession>A0A4Y7TWP6</accession>
<feature type="binding site" evidence="14">
    <location>
        <position position="130"/>
    </location>
    <ligand>
        <name>FAD</name>
        <dbReference type="ChEBI" id="CHEBI:57692"/>
    </ligand>
</feature>
<evidence type="ECO:0000259" key="16">
    <source>
        <dbReference type="PROSITE" id="PS51384"/>
    </source>
</evidence>
<keyword evidence="9 15" id="KW-0560">Oxidoreductase</keyword>
<dbReference type="Proteomes" id="UP000298030">
    <property type="component" value="Unassembled WGS sequence"/>
</dbReference>
<sequence>MSFLRAAVATRSIVAQAGRRYASTSPAAPRKSGYAGYFLAVGTAGAAGYAYLEMRERYSPKPQEKSPLDPENWKDFKLKKINHYNHNTSEFVFELPNNEASLIPITSCLLVKASNPEALSDAKGRPIVRPYTPVSSPDQKGELTLLVKKYDEGKASKHIHELKEGDTLSFKGPIVKFPYKANEFDEVALIGGGSGITPLYQLVVHALADKGNKTKFKLLFANVTEKDILLREEFDALKKKYPSTFDVVYFLDQAPEGWTGPTGYINADAIKAHVGAADLKEKVKVFVCGPPGQVAAVAGKKAGMKQGELGGILKELGYTEDQVRLSFPLRLVSVSSIFCFRFLRVLA</sequence>
<dbReference type="InterPro" id="IPR008333">
    <property type="entry name" value="Cbr1-like_FAD-bd_dom"/>
</dbReference>
<feature type="binding site" evidence="14">
    <location>
        <position position="131"/>
    </location>
    <ligand>
        <name>FAD</name>
        <dbReference type="ChEBI" id="CHEBI:57692"/>
    </ligand>
</feature>
<dbReference type="InterPro" id="IPR017927">
    <property type="entry name" value="FAD-bd_FR_type"/>
</dbReference>
<dbReference type="PANTHER" id="PTHR19370">
    <property type="entry name" value="NADH-CYTOCHROME B5 REDUCTASE"/>
    <property type="match status" value="1"/>
</dbReference>
<evidence type="ECO:0000256" key="12">
    <source>
        <dbReference type="ARBA" id="ARBA00023136"/>
    </source>
</evidence>
<dbReference type="GO" id="GO:0005741">
    <property type="term" value="C:mitochondrial outer membrane"/>
    <property type="evidence" value="ECO:0007669"/>
    <property type="project" value="UniProtKB-SubCell"/>
</dbReference>
<proteinExistence type="inferred from homology"/>
<feature type="binding site" evidence="14">
    <location>
        <position position="197"/>
    </location>
    <ligand>
        <name>FAD</name>
        <dbReference type="ChEBI" id="CHEBI:57692"/>
    </ligand>
</feature>
<keyword evidence="10 15" id="KW-0520">NAD</keyword>
<protein>
    <recommendedName>
        <fullName evidence="15">NADH-cytochrome b5 reductase</fullName>
        <ecNumber evidence="15">1.6.2.2</ecNumber>
    </recommendedName>
</protein>
<keyword evidence="6" id="KW-1000">Mitochondrion outer membrane</keyword>
<comment type="caution">
    <text evidence="17">The sequence shown here is derived from an EMBL/GenBank/DDBJ whole genome shotgun (WGS) entry which is preliminary data.</text>
</comment>
<dbReference type="Pfam" id="PF00175">
    <property type="entry name" value="NAD_binding_1"/>
    <property type="match status" value="1"/>
</dbReference>
<keyword evidence="18" id="KW-1185">Reference proteome</keyword>
<evidence type="ECO:0000256" key="15">
    <source>
        <dbReference type="RuleBase" id="RU361226"/>
    </source>
</evidence>
<dbReference type="InterPro" id="IPR017938">
    <property type="entry name" value="Riboflavin_synthase-like_b-brl"/>
</dbReference>
<evidence type="ECO:0000256" key="4">
    <source>
        <dbReference type="ARBA" id="ARBA00022630"/>
    </source>
</evidence>
<feature type="binding site" evidence="14">
    <location>
        <position position="129"/>
    </location>
    <ligand>
        <name>FAD</name>
        <dbReference type="ChEBI" id="CHEBI:57692"/>
    </ligand>
</feature>
<feature type="domain" description="FAD-binding FR-type" evidence="16">
    <location>
        <begin position="71"/>
        <end position="180"/>
    </location>
</feature>
<dbReference type="InterPro" id="IPR001709">
    <property type="entry name" value="Flavoprot_Pyr_Nucl_cyt_Rdtase"/>
</dbReference>
<evidence type="ECO:0000256" key="2">
    <source>
        <dbReference type="ARBA" id="ARBA00004572"/>
    </source>
</evidence>
<dbReference type="InterPro" id="IPR001834">
    <property type="entry name" value="CBR-like"/>
</dbReference>
<dbReference type="PRINTS" id="PR00371">
    <property type="entry name" value="FPNCR"/>
</dbReference>
<comment type="subcellular location">
    <subcellularLocation>
        <location evidence="2">Mitochondrion outer membrane</location>
        <topology evidence="2">Single-pass membrane protein</topology>
    </subcellularLocation>
</comment>
<organism evidence="17 18">
    <name type="scientific">Coprinellus micaceus</name>
    <name type="common">Glistening ink-cap mushroom</name>
    <name type="synonym">Coprinus micaceus</name>
    <dbReference type="NCBI Taxonomy" id="71717"/>
    <lineage>
        <taxon>Eukaryota</taxon>
        <taxon>Fungi</taxon>
        <taxon>Dikarya</taxon>
        <taxon>Basidiomycota</taxon>
        <taxon>Agaricomycotina</taxon>
        <taxon>Agaricomycetes</taxon>
        <taxon>Agaricomycetidae</taxon>
        <taxon>Agaricales</taxon>
        <taxon>Agaricineae</taxon>
        <taxon>Psathyrellaceae</taxon>
        <taxon>Coprinellus</taxon>
    </lineage>
</organism>